<evidence type="ECO:0000313" key="3">
    <source>
        <dbReference type="Proteomes" id="UP001501469"/>
    </source>
</evidence>
<keyword evidence="3" id="KW-1185">Reference proteome</keyword>
<comment type="caution">
    <text evidence="2">The sequence shown here is derived from an EMBL/GenBank/DDBJ whole genome shotgun (WGS) entry which is preliminary data.</text>
</comment>
<organism evidence="2 3">
    <name type="scientific">Hymenobacter glaciei</name>
    <dbReference type="NCBI Taxonomy" id="877209"/>
    <lineage>
        <taxon>Bacteria</taxon>
        <taxon>Pseudomonadati</taxon>
        <taxon>Bacteroidota</taxon>
        <taxon>Cytophagia</taxon>
        <taxon>Cytophagales</taxon>
        <taxon>Hymenobacteraceae</taxon>
        <taxon>Hymenobacter</taxon>
    </lineage>
</organism>
<feature type="signal peptide" evidence="1">
    <location>
        <begin position="1"/>
        <end position="28"/>
    </location>
</feature>
<feature type="chain" id="PRO_5045393297" evidence="1">
    <location>
        <begin position="29"/>
        <end position="138"/>
    </location>
</feature>
<dbReference type="PROSITE" id="PS51257">
    <property type="entry name" value="PROKAR_LIPOPROTEIN"/>
    <property type="match status" value="1"/>
</dbReference>
<dbReference type="RefSeq" id="WP_345055131.1">
    <property type="nucleotide sequence ID" value="NZ_BAABDK010000018.1"/>
</dbReference>
<protein>
    <submittedName>
        <fullName evidence="2">Uncharacterized protein</fullName>
    </submittedName>
</protein>
<accession>A0ABP7UCU0</accession>
<keyword evidence="1" id="KW-0732">Signal</keyword>
<proteinExistence type="predicted"/>
<name>A0ABP7UCU0_9BACT</name>
<evidence type="ECO:0000313" key="2">
    <source>
        <dbReference type="EMBL" id="GAA4039079.1"/>
    </source>
</evidence>
<gene>
    <name evidence="2" type="ORF">GCM10022409_25890</name>
</gene>
<dbReference type="Proteomes" id="UP001501469">
    <property type="component" value="Unassembled WGS sequence"/>
</dbReference>
<evidence type="ECO:0000256" key="1">
    <source>
        <dbReference type="SAM" id="SignalP"/>
    </source>
</evidence>
<reference evidence="3" key="1">
    <citation type="journal article" date="2019" name="Int. J. Syst. Evol. Microbiol.">
        <title>The Global Catalogue of Microorganisms (GCM) 10K type strain sequencing project: providing services to taxonomists for standard genome sequencing and annotation.</title>
        <authorList>
            <consortium name="The Broad Institute Genomics Platform"/>
            <consortium name="The Broad Institute Genome Sequencing Center for Infectious Disease"/>
            <person name="Wu L."/>
            <person name="Ma J."/>
        </authorList>
    </citation>
    <scope>NUCLEOTIDE SEQUENCE [LARGE SCALE GENOMIC DNA]</scope>
    <source>
        <strain evidence="3">JCM 17225</strain>
    </source>
</reference>
<dbReference type="EMBL" id="BAABDK010000018">
    <property type="protein sequence ID" value="GAA4039079.1"/>
    <property type="molecule type" value="Genomic_DNA"/>
</dbReference>
<sequence>MKSSFFSNFAPKAILLAFALAAASCSSKKEETTPTSTTVELPAAVIATYGGQLSYTGSSIIGSSNGTATISKSGDKTYSITFSDRVPAITNLKFQSASGGNYATVGSDGSTAGMTLTSSDLNIGVTKGSETWGFSGTK</sequence>